<evidence type="ECO:0008006" key="3">
    <source>
        <dbReference type="Google" id="ProtNLM"/>
    </source>
</evidence>
<dbReference type="AlphaFoldDB" id="A0A6G5RCK9"/>
<gene>
    <name evidence="1" type="ORF">CEB94_11930</name>
</gene>
<evidence type="ECO:0000313" key="1">
    <source>
        <dbReference type="EMBL" id="QCD55506.1"/>
    </source>
</evidence>
<dbReference type="RefSeq" id="WP_175432163.1">
    <property type="nucleotide sequence ID" value="NZ_CP021978.1"/>
</dbReference>
<name>A0A6G5RCK9_9ACTN</name>
<protein>
    <recommendedName>
        <fullName evidence="3">HEAT repeat domain-containing protein</fullName>
    </recommendedName>
</protein>
<dbReference type="EMBL" id="CP021978">
    <property type="protein sequence ID" value="QCD55506.1"/>
    <property type="molecule type" value="Genomic_DNA"/>
</dbReference>
<keyword evidence="2" id="KW-1185">Reference proteome</keyword>
<dbReference type="KEGG" id="shaw:CEB94_11930"/>
<reference evidence="1 2" key="1">
    <citation type="submission" date="2017-06" db="EMBL/GenBank/DDBJ databases">
        <title>Complete Genome Sequence of Streptomyces hawaiiensis NRRL 15010 and insights into acyldepsipeptides biosynthesis.</title>
        <authorList>
            <person name="Mariita R.M."/>
            <person name="Sello J.K."/>
        </authorList>
    </citation>
    <scope>NUCLEOTIDE SEQUENCE [LARGE SCALE GENOMIC DNA]</scope>
    <source>
        <strain evidence="1 2">ATCC 12236</strain>
    </source>
</reference>
<proteinExistence type="predicted"/>
<organism evidence="1 2">
    <name type="scientific">Streptomyces hawaiiensis</name>
    <dbReference type="NCBI Taxonomy" id="67305"/>
    <lineage>
        <taxon>Bacteria</taxon>
        <taxon>Bacillati</taxon>
        <taxon>Actinomycetota</taxon>
        <taxon>Actinomycetes</taxon>
        <taxon>Kitasatosporales</taxon>
        <taxon>Streptomycetaceae</taxon>
        <taxon>Streptomyces</taxon>
    </lineage>
</organism>
<evidence type="ECO:0000313" key="2">
    <source>
        <dbReference type="Proteomes" id="UP000495940"/>
    </source>
</evidence>
<sequence>MRVAAFRLLEQQGGIARLRAAVGLLGDPDVKPRARAARSARGWYPAAVREDEEGSELLARARWLLASHC</sequence>
<dbReference type="Proteomes" id="UP000495940">
    <property type="component" value="Chromosome"/>
</dbReference>
<accession>A0A6G5RCK9</accession>